<dbReference type="AlphaFoldDB" id="A0A8H6XBR5"/>
<feature type="transmembrane region" description="Helical" evidence="9">
    <location>
        <begin position="12"/>
        <end position="31"/>
    </location>
</feature>
<feature type="transmembrane region" description="Helical" evidence="9">
    <location>
        <begin position="51"/>
        <end position="72"/>
    </location>
</feature>
<dbReference type="InterPro" id="IPR036259">
    <property type="entry name" value="MFS_trans_sf"/>
</dbReference>
<dbReference type="Proteomes" id="UP000620124">
    <property type="component" value="Unassembled WGS sequence"/>
</dbReference>
<keyword evidence="5 9" id="KW-0812">Transmembrane</keyword>
<dbReference type="PANTHER" id="PTHR21576:SF45">
    <property type="entry name" value="TRANSPORTER MCH1-RELATED"/>
    <property type="match status" value="1"/>
</dbReference>
<evidence type="ECO:0000256" key="4">
    <source>
        <dbReference type="ARBA" id="ARBA00022554"/>
    </source>
</evidence>
<evidence type="ECO:0000313" key="11">
    <source>
        <dbReference type="Proteomes" id="UP000620124"/>
    </source>
</evidence>
<dbReference type="GO" id="GO:0000329">
    <property type="term" value="C:fungal-type vacuole membrane"/>
    <property type="evidence" value="ECO:0007669"/>
    <property type="project" value="TreeGrafter"/>
</dbReference>
<dbReference type="PANTHER" id="PTHR21576">
    <property type="entry name" value="UNCHARACTERIZED NODULIN-LIKE PROTEIN"/>
    <property type="match status" value="1"/>
</dbReference>
<keyword evidence="6 9" id="KW-1133">Transmembrane helix</keyword>
<feature type="transmembrane region" description="Helical" evidence="9">
    <location>
        <begin position="149"/>
        <end position="168"/>
    </location>
</feature>
<evidence type="ECO:0000256" key="1">
    <source>
        <dbReference type="ARBA" id="ARBA00004128"/>
    </source>
</evidence>
<dbReference type="SUPFAM" id="SSF103473">
    <property type="entry name" value="MFS general substrate transporter"/>
    <property type="match status" value="1"/>
</dbReference>
<feature type="transmembrane region" description="Helical" evidence="9">
    <location>
        <begin position="84"/>
        <end position="103"/>
    </location>
</feature>
<evidence type="ECO:0000256" key="5">
    <source>
        <dbReference type="ARBA" id="ARBA00022692"/>
    </source>
</evidence>
<gene>
    <name evidence="10" type="ORF">MVEN_02064500</name>
</gene>
<keyword evidence="11" id="KW-1185">Reference proteome</keyword>
<dbReference type="OrthoDB" id="410267at2759"/>
<reference evidence="10" key="1">
    <citation type="submission" date="2020-05" db="EMBL/GenBank/DDBJ databases">
        <title>Mycena genomes resolve the evolution of fungal bioluminescence.</title>
        <authorList>
            <person name="Tsai I.J."/>
        </authorList>
    </citation>
    <scope>NUCLEOTIDE SEQUENCE</scope>
    <source>
        <strain evidence="10">CCC161011</strain>
    </source>
</reference>
<comment type="caution">
    <text evidence="10">The sequence shown here is derived from an EMBL/GenBank/DDBJ whole genome shotgun (WGS) entry which is preliminary data.</text>
</comment>
<feature type="transmembrane region" description="Helical" evidence="9">
    <location>
        <begin position="343"/>
        <end position="362"/>
    </location>
</feature>
<dbReference type="Gene3D" id="1.20.1250.20">
    <property type="entry name" value="MFS general substrate transporter like domains"/>
    <property type="match status" value="1"/>
</dbReference>
<keyword evidence="7 9" id="KW-0472">Membrane</keyword>
<evidence type="ECO:0000256" key="8">
    <source>
        <dbReference type="ARBA" id="ARBA00039330"/>
    </source>
</evidence>
<protein>
    <recommendedName>
        <fullName evidence="8">Probable transporter MCH1</fullName>
    </recommendedName>
</protein>
<organism evidence="10 11">
    <name type="scientific">Mycena venus</name>
    <dbReference type="NCBI Taxonomy" id="2733690"/>
    <lineage>
        <taxon>Eukaryota</taxon>
        <taxon>Fungi</taxon>
        <taxon>Dikarya</taxon>
        <taxon>Basidiomycota</taxon>
        <taxon>Agaricomycotina</taxon>
        <taxon>Agaricomycetes</taxon>
        <taxon>Agaricomycetidae</taxon>
        <taxon>Agaricales</taxon>
        <taxon>Marasmiineae</taxon>
        <taxon>Mycenaceae</taxon>
        <taxon>Mycena</taxon>
    </lineage>
</organism>
<evidence type="ECO:0000256" key="9">
    <source>
        <dbReference type="SAM" id="Phobius"/>
    </source>
</evidence>
<evidence type="ECO:0000256" key="6">
    <source>
        <dbReference type="ARBA" id="ARBA00022989"/>
    </source>
</evidence>
<comment type="similarity">
    <text evidence="2">Belongs to the major facilitator superfamily.</text>
</comment>
<evidence type="ECO:0000256" key="7">
    <source>
        <dbReference type="ARBA" id="ARBA00023136"/>
    </source>
</evidence>
<proteinExistence type="inferred from homology"/>
<keyword evidence="3" id="KW-0813">Transport</keyword>
<evidence type="ECO:0000256" key="3">
    <source>
        <dbReference type="ARBA" id="ARBA00022448"/>
    </source>
</evidence>
<name>A0A8H6XBR5_9AGAR</name>
<keyword evidence="4" id="KW-0926">Vacuole</keyword>
<feature type="transmembrane region" description="Helical" evidence="9">
    <location>
        <begin position="240"/>
        <end position="261"/>
    </location>
</feature>
<accession>A0A8H6XBR5</accession>
<dbReference type="EMBL" id="JACAZI010000021">
    <property type="protein sequence ID" value="KAF7338388.1"/>
    <property type="molecule type" value="Genomic_DNA"/>
</dbReference>
<sequence>MLEAPSEPPQTAYLLIFLFGLAGFATVFSYLSCLFAATKNFPSYPGIASGTVNTLFGLSPLVLSFVASGFFTDRVDKSLDVVRFLAFLALLTGIVHIIGALNLRVPKNHLPPMIVQSPNEEMNETTALLRPESRFNADGSSLDLLRDPYFWIFFMLLVVILGPCEMIISNVGTIVLSLPSASATVSSGSSGAAALQVKTLSISNTVTRLLTGPMADFISPIVIVASELPLSPRKHYMSRAVFLLGPALVLAFSFLWMDVVVRSQADVWILSIGTGIAYGATFTVLPSIISSVWGTRHAGRNFGIVVYAPLMGTIIFSYLYAFVSESHTPPDSFCQGTSCWQTTFWICAGLEVVGVFGSLILWRGWKGLL</sequence>
<evidence type="ECO:0000256" key="2">
    <source>
        <dbReference type="ARBA" id="ARBA00008335"/>
    </source>
</evidence>
<feature type="transmembrane region" description="Helical" evidence="9">
    <location>
        <begin position="267"/>
        <end position="289"/>
    </location>
</feature>
<feature type="transmembrane region" description="Helical" evidence="9">
    <location>
        <begin position="301"/>
        <end position="323"/>
    </location>
</feature>
<comment type="subcellular location">
    <subcellularLocation>
        <location evidence="1">Vacuole membrane</location>
        <topology evidence="1">Multi-pass membrane protein</topology>
    </subcellularLocation>
</comment>
<evidence type="ECO:0000313" key="10">
    <source>
        <dbReference type="EMBL" id="KAF7338388.1"/>
    </source>
</evidence>